<evidence type="ECO:0000256" key="8">
    <source>
        <dbReference type="ARBA" id="ARBA00022777"/>
    </source>
</evidence>
<evidence type="ECO:0000256" key="11">
    <source>
        <dbReference type="HAMAP-Rule" id="MF_01976"/>
    </source>
</evidence>
<feature type="binding site" description="in other chain" evidence="11">
    <location>
        <begin position="137"/>
        <end position="139"/>
    </location>
    <ligand>
        <name>substrate</name>
        <note>ligand shared between dimeric partners</note>
    </ligand>
</feature>
<name>A0A0P6XPX4_9CHLR</name>
<dbReference type="GO" id="GO:0046872">
    <property type="term" value="F:metal ion binding"/>
    <property type="evidence" value="ECO:0007669"/>
    <property type="project" value="UniProtKB-KW"/>
</dbReference>
<dbReference type="Gene3D" id="3.40.50.460">
    <property type="entry name" value="Phosphofructokinase domain"/>
    <property type="match status" value="1"/>
</dbReference>
<comment type="caution">
    <text evidence="13">The sequence shown here is derived from an EMBL/GenBank/DDBJ whole genome shotgun (WGS) entry which is preliminary data.</text>
</comment>
<dbReference type="PANTHER" id="PTHR13697:SF52">
    <property type="entry name" value="ATP-DEPENDENT 6-PHOSPHOFRUCTOKINASE 3"/>
    <property type="match status" value="1"/>
</dbReference>
<comment type="function">
    <text evidence="11">Catalyzes the phosphorylation of D-fructose 6-phosphate to fructose 1,6-bisphosphate, the first committing step of glycolysis.</text>
</comment>
<dbReference type="OrthoDB" id="9802503at2"/>
<dbReference type="InterPro" id="IPR035966">
    <property type="entry name" value="PKF_sf"/>
</dbReference>
<accession>A0A0P6XPX4</accession>
<feature type="domain" description="Phosphofructokinase" evidence="12">
    <location>
        <begin position="8"/>
        <end position="326"/>
    </location>
</feature>
<dbReference type="GO" id="GO:0048029">
    <property type="term" value="F:monosaccharide binding"/>
    <property type="evidence" value="ECO:0007669"/>
    <property type="project" value="TreeGrafter"/>
</dbReference>
<dbReference type="EMBL" id="LGKO01000005">
    <property type="protein sequence ID" value="KPL82521.1"/>
    <property type="molecule type" value="Genomic_DNA"/>
</dbReference>
<feature type="binding site" description="in other chain" evidence="11">
    <location>
        <begin position="301"/>
        <end position="304"/>
    </location>
    <ligand>
        <name>substrate</name>
        <note>ligand shared between dimeric partners</note>
    </ligand>
</feature>
<dbReference type="GO" id="GO:0003872">
    <property type="term" value="F:6-phosphofructokinase activity"/>
    <property type="evidence" value="ECO:0007669"/>
    <property type="project" value="UniProtKB-UniRule"/>
</dbReference>
<keyword evidence="7 11" id="KW-0479">Metal-binding</keyword>
<comment type="cofactor">
    <cofactor evidence="1 11">
        <name>Mg(2+)</name>
        <dbReference type="ChEBI" id="CHEBI:18420"/>
    </cofactor>
</comment>
<feature type="binding site" description="in other chain" evidence="11">
    <location>
        <position position="234"/>
    </location>
    <ligand>
        <name>substrate</name>
        <note>ligand shared between dimeric partners</note>
    </ligand>
</feature>
<feature type="binding site" evidence="11">
    <location>
        <position position="174"/>
    </location>
    <ligand>
        <name>substrate</name>
        <note>ligand shared between dimeric partners</note>
    </ligand>
</feature>
<dbReference type="GO" id="GO:0061621">
    <property type="term" value="P:canonical glycolysis"/>
    <property type="evidence" value="ECO:0007669"/>
    <property type="project" value="TreeGrafter"/>
</dbReference>
<keyword evidence="9 11" id="KW-0460">Magnesium</keyword>
<dbReference type="InterPro" id="IPR022953">
    <property type="entry name" value="ATP_PFK"/>
</dbReference>
<evidence type="ECO:0000256" key="7">
    <source>
        <dbReference type="ARBA" id="ARBA00022723"/>
    </source>
</evidence>
<evidence type="ECO:0000313" key="13">
    <source>
        <dbReference type="EMBL" id="KPL82521.1"/>
    </source>
</evidence>
<evidence type="ECO:0000256" key="5">
    <source>
        <dbReference type="ARBA" id="ARBA00022490"/>
    </source>
</evidence>
<organism evidence="13 14">
    <name type="scientific">Thermanaerothrix daxensis</name>
    <dbReference type="NCBI Taxonomy" id="869279"/>
    <lineage>
        <taxon>Bacteria</taxon>
        <taxon>Bacillati</taxon>
        <taxon>Chloroflexota</taxon>
        <taxon>Anaerolineae</taxon>
        <taxon>Anaerolineales</taxon>
        <taxon>Anaerolineaceae</taxon>
        <taxon>Thermanaerothrix</taxon>
    </lineage>
</organism>
<dbReference type="PIRSF" id="PIRSF000532">
    <property type="entry name" value="ATP_PFK_prok"/>
    <property type="match status" value="1"/>
</dbReference>
<reference evidence="13 14" key="1">
    <citation type="submission" date="2015-07" db="EMBL/GenBank/DDBJ databases">
        <title>Whole genome sequence of Thermanaerothrix daxensis DSM 23592.</title>
        <authorList>
            <person name="Hemp J."/>
            <person name="Ward L.M."/>
            <person name="Pace L.A."/>
            <person name="Fischer W.W."/>
        </authorList>
    </citation>
    <scope>NUCLEOTIDE SEQUENCE [LARGE SCALE GENOMIC DNA]</scope>
    <source>
        <strain evidence="13 14">GNS-1</strain>
    </source>
</reference>
<keyword evidence="10 11" id="KW-0324">Glycolysis</keyword>
<dbReference type="AlphaFoldDB" id="A0A0P6XPX4"/>
<dbReference type="GO" id="GO:0047334">
    <property type="term" value="F:diphosphate-fructose-6-phosphate 1-phosphotransferase activity"/>
    <property type="evidence" value="ECO:0007669"/>
    <property type="project" value="InterPro"/>
</dbReference>
<dbReference type="GO" id="GO:0070095">
    <property type="term" value="F:fructose-6-phosphate binding"/>
    <property type="evidence" value="ECO:0007669"/>
    <property type="project" value="TreeGrafter"/>
</dbReference>
<dbReference type="GO" id="GO:0005945">
    <property type="term" value="C:6-phosphofructokinase complex"/>
    <property type="evidence" value="ECO:0007669"/>
    <property type="project" value="TreeGrafter"/>
</dbReference>
<dbReference type="GO" id="GO:0005524">
    <property type="term" value="F:ATP binding"/>
    <property type="evidence" value="ECO:0007669"/>
    <property type="project" value="InterPro"/>
</dbReference>
<feature type="active site" description="Proton acceptor" evidence="11">
    <location>
        <position position="139"/>
    </location>
</feature>
<dbReference type="Pfam" id="PF00365">
    <property type="entry name" value="PFK"/>
    <property type="match status" value="1"/>
</dbReference>
<sequence>MKTKPPRKIGILTSGGDSPGINAAIRGIGKAVAGHFNLQLIGFHDGFSGMAHNLVMPLEGEALSGILTTGGTILGTNRDKPYSAEEEGQTVDYTERILQVYRQHNLDGLICLGGGNTQESAYYLLQKGLNVITLPVTIDNDIPQTDMTVGFNTAMEIAAEAIDRLHSTAFSHHRIIIVEVMGRETGWLTLGAGIAGGADVILIPEIPYDIHKVAEAILERSRRGKRFSLVAVAEGAIAKETLQFFEHARQANRRLRSGNEAEAVEAGLQEIEKRSAGDTLHLANRLQEFTRLQTRVTILGYLQRGGAPSAFDRVLATQLGTACAHLVSQGHYGVMVGIQGGSVKPIPLAQVAGKVKRVPLDHSWVQGARLVGTCLGD</sequence>
<proteinExistence type="inferred from homology"/>
<evidence type="ECO:0000256" key="10">
    <source>
        <dbReference type="ARBA" id="ARBA00023152"/>
    </source>
</evidence>
<dbReference type="GO" id="GO:0006002">
    <property type="term" value="P:fructose 6-phosphate metabolic process"/>
    <property type="evidence" value="ECO:0007669"/>
    <property type="project" value="InterPro"/>
</dbReference>
<keyword evidence="8 11" id="KW-0418">Kinase</keyword>
<dbReference type="PRINTS" id="PR00476">
    <property type="entry name" value="PHFRCTKINASE"/>
</dbReference>
<keyword evidence="14" id="KW-1185">Reference proteome</keyword>
<evidence type="ECO:0000256" key="6">
    <source>
        <dbReference type="ARBA" id="ARBA00022679"/>
    </source>
</evidence>
<dbReference type="Proteomes" id="UP000050544">
    <property type="component" value="Unassembled WGS sequence"/>
</dbReference>
<dbReference type="InterPro" id="IPR000023">
    <property type="entry name" value="Phosphofructokinase_dom"/>
</dbReference>
<dbReference type="GO" id="GO:0042802">
    <property type="term" value="F:identical protein binding"/>
    <property type="evidence" value="ECO:0007669"/>
    <property type="project" value="TreeGrafter"/>
</dbReference>
<dbReference type="FunFam" id="3.40.50.460:FF:000002">
    <property type="entry name" value="ATP-dependent 6-phosphofructokinase"/>
    <property type="match status" value="1"/>
</dbReference>
<feature type="binding site" description="in other chain" evidence="11">
    <location>
        <begin position="181"/>
        <end position="183"/>
    </location>
    <ligand>
        <name>substrate</name>
        <note>ligand shared between dimeric partners</note>
    </ligand>
</feature>
<evidence type="ECO:0000256" key="9">
    <source>
        <dbReference type="ARBA" id="ARBA00022842"/>
    </source>
</evidence>
<dbReference type="GO" id="GO:0016208">
    <property type="term" value="F:AMP binding"/>
    <property type="evidence" value="ECO:0007669"/>
    <property type="project" value="TreeGrafter"/>
</dbReference>
<keyword evidence="6 11" id="KW-0808">Transferase</keyword>
<keyword evidence="5 11" id="KW-0963">Cytoplasm</keyword>
<evidence type="ECO:0000256" key="1">
    <source>
        <dbReference type="ARBA" id="ARBA00001946"/>
    </source>
</evidence>
<evidence type="ECO:0000313" key="14">
    <source>
        <dbReference type="Proteomes" id="UP000050544"/>
    </source>
</evidence>
<dbReference type="Gene3D" id="3.40.50.450">
    <property type="match status" value="1"/>
</dbReference>
<evidence type="ECO:0000256" key="4">
    <source>
        <dbReference type="ARBA" id="ARBA00012055"/>
    </source>
</evidence>
<dbReference type="EC" id="2.7.1.-" evidence="11"/>
<comment type="subcellular location">
    <subcellularLocation>
        <location evidence="2 11">Cytoplasm</location>
    </subcellularLocation>
</comment>
<dbReference type="PANTHER" id="PTHR13697">
    <property type="entry name" value="PHOSPHOFRUCTOKINASE"/>
    <property type="match status" value="1"/>
</dbReference>
<dbReference type="HAMAP" id="MF_01976">
    <property type="entry name" value="Phosphofructokinase_III"/>
    <property type="match status" value="1"/>
</dbReference>
<comment type="pathway">
    <text evidence="3 11">Carbohydrate degradation; glycolysis; D-glyceraldehyde 3-phosphate and glycerone phosphate from D-glucose: step 3/4.</text>
</comment>
<evidence type="ECO:0000256" key="3">
    <source>
        <dbReference type="ARBA" id="ARBA00004679"/>
    </source>
</evidence>
<dbReference type="SUPFAM" id="SSF53784">
    <property type="entry name" value="Phosphofructokinase"/>
    <property type="match status" value="1"/>
</dbReference>
<comment type="caution">
    <text evidence="11">Lacks conserved residue(s) required for the propagation of feature annotation.</text>
</comment>
<dbReference type="PATRIC" id="fig|869279.4.peg.1674"/>
<comment type="subunit">
    <text evidence="11">Homodimer or homotetramer.</text>
</comment>
<dbReference type="RefSeq" id="WP_054522481.1">
    <property type="nucleotide sequence ID" value="NZ_LGKO01000005.1"/>
</dbReference>
<dbReference type="GO" id="GO:0030388">
    <property type="term" value="P:fructose 1,6-bisphosphate metabolic process"/>
    <property type="evidence" value="ECO:0007669"/>
    <property type="project" value="TreeGrafter"/>
</dbReference>
<dbReference type="STRING" id="869279.SE15_10310"/>
<dbReference type="NCBIfam" id="NF002872">
    <property type="entry name" value="PRK03202.1"/>
    <property type="match status" value="1"/>
</dbReference>
<protein>
    <recommendedName>
        <fullName evidence="4 11">6-phosphofructokinase</fullName>
        <ecNumber evidence="11">2.7.1.-</ecNumber>
    </recommendedName>
</protein>
<dbReference type="UniPathway" id="UPA00109">
    <property type="reaction ID" value="UER00182"/>
</dbReference>
<dbReference type="InterPro" id="IPR012003">
    <property type="entry name" value="ATP_PFK_prok-type"/>
</dbReference>
<comment type="similarity">
    <text evidence="11">Belongs to the phosphofructokinase type A (PFKA) family. Mixed-substrate PFK group III subfamily.</text>
</comment>
<gene>
    <name evidence="13" type="ORF">SE15_10310</name>
</gene>
<evidence type="ECO:0000259" key="12">
    <source>
        <dbReference type="Pfam" id="PF00365"/>
    </source>
</evidence>
<feature type="binding site" evidence="11">
    <location>
        <position position="295"/>
    </location>
    <ligand>
        <name>substrate</name>
        <note>ligand shared between dimeric partners</note>
    </ligand>
</feature>
<evidence type="ECO:0000256" key="2">
    <source>
        <dbReference type="ARBA" id="ARBA00004496"/>
    </source>
</evidence>
<dbReference type="InterPro" id="IPR012829">
    <property type="entry name" value="Phosphofructokinase_III"/>
</dbReference>